<organism evidence="2 3">
    <name type="scientific">Colletotrichum higginsianum (strain IMI 349063)</name>
    <name type="common">Crucifer anthracnose fungus</name>
    <dbReference type="NCBI Taxonomy" id="759273"/>
    <lineage>
        <taxon>Eukaryota</taxon>
        <taxon>Fungi</taxon>
        <taxon>Dikarya</taxon>
        <taxon>Ascomycota</taxon>
        <taxon>Pezizomycotina</taxon>
        <taxon>Sordariomycetes</taxon>
        <taxon>Hypocreomycetidae</taxon>
        <taxon>Glomerellales</taxon>
        <taxon>Glomerellaceae</taxon>
        <taxon>Colletotrichum</taxon>
        <taxon>Colletotrichum destructivum species complex</taxon>
    </lineage>
</organism>
<feature type="region of interest" description="Disordered" evidence="1">
    <location>
        <begin position="42"/>
        <end position="94"/>
    </location>
</feature>
<feature type="region of interest" description="Disordered" evidence="1">
    <location>
        <begin position="209"/>
        <end position="228"/>
    </location>
</feature>
<dbReference type="AlphaFoldDB" id="H1VAG0"/>
<sequence>MNTIIMNSIIVNNSHHRQHPQPHPRGGLGMVLGLALALAPRSGGVQGHQRTRRARQGLAREAPNRQRQRRLTLVSPEQHQHQQRRLSRHLEASEAGWPSRPLWRQLRRPGVGQVLLPPPLRKLRGAQGGRGVPQAERLGPWVRHGVPGDRRQRVVAPGHGRRAWPVALEASRGGAHPAGPRGGSQGWRDALRARSSGQRMLDFSADDLGEHQWHAGGGRHLSQLPRRERRRDEALLPGRRHLHGRGGRPLPRALGGRHALLRRAREGAQDAAGRAHDGRVRAAGAR</sequence>
<evidence type="ECO:0000256" key="1">
    <source>
        <dbReference type="SAM" id="MobiDB-lite"/>
    </source>
</evidence>
<dbReference type="Proteomes" id="UP000007174">
    <property type="component" value="Unassembled WGS sequence"/>
</dbReference>
<evidence type="ECO:0000313" key="2">
    <source>
        <dbReference type="EMBL" id="CCF37213.1"/>
    </source>
</evidence>
<name>H1VAG0_COLHI</name>
<protein>
    <submittedName>
        <fullName evidence="2">ATP-dependent permease PDR12</fullName>
    </submittedName>
</protein>
<dbReference type="HOGENOM" id="CLU_975041_0_0_1"/>
<reference evidence="3" key="1">
    <citation type="journal article" date="2012" name="Nat. Genet.">
        <title>Lifestyle transitions in plant pathogenic Colletotrichum fungi deciphered by genome and transcriptome analyses.</title>
        <authorList>
            <person name="O'Connell R.J."/>
            <person name="Thon M.R."/>
            <person name="Hacquard S."/>
            <person name="Amyotte S.G."/>
            <person name="Kleemann J."/>
            <person name="Torres M.F."/>
            <person name="Damm U."/>
            <person name="Buiate E.A."/>
            <person name="Epstein L."/>
            <person name="Alkan N."/>
            <person name="Altmueller J."/>
            <person name="Alvarado-Balderrama L."/>
            <person name="Bauser C.A."/>
            <person name="Becker C."/>
            <person name="Birren B.W."/>
            <person name="Chen Z."/>
            <person name="Choi J."/>
            <person name="Crouch J.A."/>
            <person name="Duvick J.P."/>
            <person name="Farman M.A."/>
            <person name="Gan P."/>
            <person name="Heiman D."/>
            <person name="Henrissat B."/>
            <person name="Howard R.J."/>
            <person name="Kabbage M."/>
            <person name="Koch C."/>
            <person name="Kracher B."/>
            <person name="Kubo Y."/>
            <person name="Law A.D."/>
            <person name="Lebrun M.-H."/>
            <person name="Lee Y.-H."/>
            <person name="Miyara I."/>
            <person name="Moore N."/>
            <person name="Neumann U."/>
            <person name="Nordstroem K."/>
            <person name="Panaccione D.G."/>
            <person name="Panstruga R."/>
            <person name="Place M."/>
            <person name="Proctor R.H."/>
            <person name="Prusky D."/>
            <person name="Rech G."/>
            <person name="Reinhardt R."/>
            <person name="Rollins J.A."/>
            <person name="Rounsley S."/>
            <person name="Schardl C.L."/>
            <person name="Schwartz D.C."/>
            <person name="Shenoy N."/>
            <person name="Shirasu K."/>
            <person name="Sikhakolli U.R."/>
            <person name="Stueber K."/>
            <person name="Sukno S.A."/>
            <person name="Sweigard J.A."/>
            <person name="Takano Y."/>
            <person name="Takahara H."/>
            <person name="Trail F."/>
            <person name="van der Does H.C."/>
            <person name="Voll L.M."/>
            <person name="Will I."/>
            <person name="Young S."/>
            <person name="Zeng Q."/>
            <person name="Zhang J."/>
            <person name="Zhou S."/>
            <person name="Dickman M.B."/>
            <person name="Schulze-Lefert P."/>
            <person name="Ver Loren van Themaat E."/>
            <person name="Ma L.-J."/>
            <person name="Vaillancourt L.J."/>
        </authorList>
    </citation>
    <scope>NUCLEOTIDE SEQUENCE [LARGE SCALE GENOMIC DNA]</scope>
    <source>
        <strain evidence="3">IMI 349063</strain>
    </source>
</reference>
<proteinExistence type="predicted"/>
<gene>
    <name evidence="2" type="ORF">CH063_08601</name>
</gene>
<dbReference type="EMBL" id="CACQ02002361">
    <property type="protein sequence ID" value="CCF37213.1"/>
    <property type="molecule type" value="Genomic_DNA"/>
</dbReference>
<feature type="non-terminal residue" evidence="2">
    <location>
        <position position="286"/>
    </location>
</feature>
<evidence type="ECO:0000313" key="3">
    <source>
        <dbReference type="Proteomes" id="UP000007174"/>
    </source>
</evidence>
<feature type="region of interest" description="Disordered" evidence="1">
    <location>
        <begin position="234"/>
        <end position="253"/>
    </location>
</feature>
<accession>H1VAG0</accession>
<feature type="compositionally biased region" description="Basic and acidic residues" evidence="1">
    <location>
        <begin position="264"/>
        <end position="280"/>
    </location>
</feature>
<feature type="region of interest" description="Disordered" evidence="1">
    <location>
        <begin position="264"/>
        <end position="286"/>
    </location>
</feature>